<dbReference type="PANTHER" id="PTHR40606">
    <property type="match status" value="1"/>
</dbReference>
<dbReference type="Gene3D" id="2.30.29.80">
    <property type="match status" value="1"/>
</dbReference>
<dbReference type="Pfam" id="PF07411">
    <property type="entry name" value="DUF1508"/>
    <property type="match status" value="2"/>
</dbReference>
<evidence type="ECO:0000256" key="1">
    <source>
        <dbReference type="SAM" id="MobiDB-lite"/>
    </source>
</evidence>
<sequence>MSKFVVSKSSNGEFRFKLKAGNGEVILASEGYAARAGCDNGIESVRTNSQIDERFDKKTSTNGKHYFNLKAANGQIIGTSEMYESTSGRDGGIASVKNNAPTATVEEPAA</sequence>
<dbReference type="InterPro" id="IPR010879">
    <property type="entry name" value="DUF1508"/>
</dbReference>
<dbReference type="InterPro" id="IPR036913">
    <property type="entry name" value="YegP-like_sf"/>
</dbReference>
<name>A0A1T5PBF8_9BACT</name>
<dbReference type="Proteomes" id="UP000190166">
    <property type="component" value="Unassembled WGS sequence"/>
</dbReference>
<protein>
    <recommendedName>
        <fullName evidence="2">DUF1508 domain-containing protein</fullName>
    </recommendedName>
</protein>
<dbReference type="RefSeq" id="WP_079473077.1">
    <property type="nucleotide sequence ID" value="NZ_FUZZ01000005.1"/>
</dbReference>
<gene>
    <name evidence="3" type="ORF">SAMN05660461_5836</name>
</gene>
<evidence type="ECO:0000313" key="3">
    <source>
        <dbReference type="EMBL" id="SKD09937.1"/>
    </source>
</evidence>
<reference evidence="3 4" key="1">
    <citation type="submission" date="2017-02" db="EMBL/GenBank/DDBJ databases">
        <authorList>
            <person name="Peterson S.W."/>
        </authorList>
    </citation>
    <scope>NUCLEOTIDE SEQUENCE [LARGE SCALE GENOMIC DNA]</scope>
    <source>
        <strain evidence="3 4">DSM 18108</strain>
    </source>
</reference>
<feature type="region of interest" description="Disordered" evidence="1">
    <location>
        <begin position="83"/>
        <end position="110"/>
    </location>
</feature>
<dbReference type="EMBL" id="FUZZ01000005">
    <property type="protein sequence ID" value="SKD09937.1"/>
    <property type="molecule type" value="Genomic_DNA"/>
</dbReference>
<dbReference type="InterPro" id="IPR051141">
    <property type="entry name" value="UPF0339_domain"/>
</dbReference>
<proteinExistence type="predicted"/>
<feature type="domain" description="DUF1508" evidence="2">
    <location>
        <begin position="61"/>
        <end position="107"/>
    </location>
</feature>
<accession>A0A1T5PBF8</accession>
<keyword evidence="4" id="KW-1185">Reference proteome</keyword>
<dbReference type="SUPFAM" id="SSF160113">
    <property type="entry name" value="YegP-like"/>
    <property type="match status" value="2"/>
</dbReference>
<dbReference type="STRING" id="393003.SAMN05660461_5836"/>
<evidence type="ECO:0000313" key="4">
    <source>
        <dbReference type="Proteomes" id="UP000190166"/>
    </source>
</evidence>
<evidence type="ECO:0000259" key="2">
    <source>
        <dbReference type="Pfam" id="PF07411"/>
    </source>
</evidence>
<dbReference type="PANTHER" id="PTHR40606:SF1">
    <property type="entry name" value="UPF0339 PROTEIN YEGP"/>
    <property type="match status" value="1"/>
</dbReference>
<feature type="domain" description="DUF1508" evidence="2">
    <location>
        <begin position="10"/>
        <end position="56"/>
    </location>
</feature>
<organism evidence="3 4">
    <name type="scientific">Chitinophaga ginsengisegetis</name>
    <dbReference type="NCBI Taxonomy" id="393003"/>
    <lineage>
        <taxon>Bacteria</taxon>
        <taxon>Pseudomonadati</taxon>
        <taxon>Bacteroidota</taxon>
        <taxon>Chitinophagia</taxon>
        <taxon>Chitinophagales</taxon>
        <taxon>Chitinophagaceae</taxon>
        <taxon>Chitinophaga</taxon>
    </lineage>
</organism>
<dbReference type="AlphaFoldDB" id="A0A1T5PBF8"/>